<dbReference type="Proteomes" id="UP001187471">
    <property type="component" value="Unassembled WGS sequence"/>
</dbReference>
<keyword evidence="1 4" id="KW-0812">Transmembrane</keyword>
<keyword evidence="6" id="KW-1185">Reference proteome</keyword>
<evidence type="ECO:0000256" key="1">
    <source>
        <dbReference type="ARBA" id="ARBA00022692"/>
    </source>
</evidence>
<accession>A0AA88SB65</accession>
<gene>
    <name evidence="5" type="ORF">RJ640_002660</name>
</gene>
<dbReference type="GO" id="GO:0016020">
    <property type="term" value="C:membrane"/>
    <property type="evidence" value="ECO:0007669"/>
    <property type="project" value="InterPro"/>
</dbReference>
<evidence type="ECO:0000313" key="6">
    <source>
        <dbReference type="Proteomes" id="UP001187471"/>
    </source>
</evidence>
<feature type="transmembrane region" description="Helical" evidence="4">
    <location>
        <begin position="200"/>
        <end position="222"/>
    </location>
</feature>
<evidence type="ECO:0000256" key="4">
    <source>
        <dbReference type="SAM" id="Phobius"/>
    </source>
</evidence>
<feature type="transmembrane region" description="Helical" evidence="4">
    <location>
        <begin position="14"/>
        <end position="33"/>
    </location>
</feature>
<feature type="transmembrane region" description="Helical" evidence="4">
    <location>
        <begin position="164"/>
        <end position="188"/>
    </location>
</feature>
<dbReference type="GO" id="GO:0022857">
    <property type="term" value="F:transmembrane transporter activity"/>
    <property type="evidence" value="ECO:0007669"/>
    <property type="project" value="InterPro"/>
</dbReference>
<reference evidence="5" key="1">
    <citation type="submission" date="2022-12" db="EMBL/GenBank/DDBJ databases">
        <title>Draft genome assemblies for two species of Escallonia (Escalloniales).</title>
        <authorList>
            <person name="Chanderbali A."/>
            <person name="Dervinis C."/>
            <person name="Anghel I."/>
            <person name="Soltis D."/>
            <person name="Soltis P."/>
            <person name="Zapata F."/>
        </authorList>
    </citation>
    <scope>NUCLEOTIDE SEQUENCE</scope>
    <source>
        <strain evidence="5">UCBG92.1500</strain>
        <tissue evidence="5">Leaf</tissue>
    </source>
</reference>
<keyword evidence="3 4" id="KW-0472">Membrane</keyword>
<evidence type="ECO:0000256" key="2">
    <source>
        <dbReference type="ARBA" id="ARBA00022989"/>
    </source>
</evidence>
<proteinExistence type="predicted"/>
<evidence type="ECO:0000313" key="5">
    <source>
        <dbReference type="EMBL" id="KAK2996041.1"/>
    </source>
</evidence>
<feature type="transmembrane region" description="Helical" evidence="4">
    <location>
        <begin position="83"/>
        <end position="105"/>
    </location>
</feature>
<feature type="transmembrane region" description="Helical" evidence="4">
    <location>
        <begin position="45"/>
        <end position="63"/>
    </location>
</feature>
<evidence type="ECO:0008006" key="7">
    <source>
        <dbReference type="Google" id="ProtNLM"/>
    </source>
</evidence>
<evidence type="ECO:0000256" key="3">
    <source>
        <dbReference type="ARBA" id="ARBA00023136"/>
    </source>
</evidence>
<name>A0AA88SB65_9ASTE</name>
<organism evidence="5 6">
    <name type="scientific">Escallonia rubra</name>
    <dbReference type="NCBI Taxonomy" id="112253"/>
    <lineage>
        <taxon>Eukaryota</taxon>
        <taxon>Viridiplantae</taxon>
        <taxon>Streptophyta</taxon>
        <taxon>Embryophyta</taxon>
        <taxon>Tracheophyta</taxon>
        <taxon>Spermatophyta</taxon>
        <taxon>Magnoliopsida</taxon>
        <taxon>eudicotyledons</taxon>
        <taxon>Gunneridae</taxon>
        <taxon>Pentapetalae</taxon>
        <taxon>asterids</taxon>
        <taxon>campanulids</taxon>
        <taxon>Escalloniales</taxon>
        <taxon>Escalloniaceae</taxon>
        <taxon>Escallonia</taxon>
    </lineage>
</organism>
<dbReference type="EMBL" id="JAVXUO010000020">
    <property type="protein sequence ID" value="KAK2996041.1"/>
    <property type="molecule type" value="Genomic_DNA"/>
</dbReference>
<dbReference type="InterPro" id="IPR030184">
    <property type="entry name" value="WAT1-related"/>
</dbReference>
<dbReference type="PANTHER" id="PTHR31218">
    <property type="entry name" value="WAT1-RELATED PROTEIN"/>
    <property type="match status" value="1"/>
</dbReference>
<dbReference type="AlphaFoldDB" id="A0AA88SB65"/>
<keyword evidence="2 4" id="KW-1133">Transmembrane helix</keyword>
<protein>
    <recommendedName>
        <fullName evidence="7">WAT1-related protein</fullName>
    </recommendedName>
</protein>
<comment type="caution">
    <text evidence="5">The sequence shown here is derived from an EMBL/GenBank/DDBJ whole genome shotgun (WGS) entry which is preliminary data.</text>
</comment>
<sequence length="230" mass="25277">MGKIWNAIHGLKPAMMMVIVQIALAGVSVFYKLASNDGMSMRVMVAYRFLFAAAFVVPLALYVERGSMAQNLYAESLVLTSATFASATTNLVPAITFVMAVFFRLEKVGLGTKTGKAKAVGTLMGIGGAMLPTFYKEGWRSTSGQQSLTFCIMDNAKLSQRYPYHYSSTALIAVMGSLQGVVFALCVERDWSQWRLGWDIRLFTVVYTVCRSMIIISVHFGLARAKNLCT</sequence>